<proteinExistence type="predicted"/>
<organism evidence="1 2">
    <name type="scientific">Pleurotus cornucopiae</name>
    <name type="common">Cornucopia mushroom</name>
    <dbReference type="NCBI Taxonomy" id="5321"/>
    <lineage>
        <taxon>Eukaryota</taxon>
        <taxon>Fungi</taxon>
        <taxon>Dikarya</taxon>
        <taxon>Basidiomycota</taxon>
        <taxon>Agaricomycotina</taxon>
        <taxon>Agaricomycetes</taxon>
        <taxon>Agaricomycetidae</taxon>
        <taxon>Agaricales</taxon>
        <taxon>Pleurotineae</taxon>
        <taxon>Pleurotaceae</taxon>
        <taxon>Pleurotus</taxon>
    </lineage>
</organism>
<sequence>MAAEQSIPIYTNLNELYQNLGTTLNHAERWDHLAKEFVQRFGRKPAYIARAPGRVNLIGEHIDYALFGAFPAAVERDILIACAPRSATISDEGDPSPALEPYQTSGSVIIENLHSKYPRQVFAPSRRPTQGSGQGSDAVHAEGWHLEINPKELRWESYVKAGYYGVLEHYFPPSSGQHPVPVDLLVTGTVPAGSGLSSSAAMVVASTLAFLAVNDKLDDSHPSRKLTKGELVMMAMENEKRVSTAGGMIPSVTAAITSLTSLLPSLDQAASVISNPGAALYITFFPSLAASPTPLPKGAVFVCANSLVVSDKAVTAKTNYNLRVVETLVGARILARSLGVQLHDTDTKKEKITYREVLGRFAGEEAGSELTVDQLTKALEGILENLNGLKSTKASEHGATGVTIDEMIDLSGLTEAEFTETYLSWIEVEATYFQLYKRAKHVFSEALRVLQFRQTCLDVSGEVGEEEPVEVLQRLGELMNESQASCTELYECSCLEIDNLTKLARQAGALGSRVTGAGWGGCTVSLVPEAIVDSFIAKVKETYGPYKDLEGDRLGEVIFATTPSSGACGRFGRSVASFYTLLTISQFHLPFWMGRTLPNMFALFPVNVSTSILISPSANPYAQRRAGLKAICIIIFTAVVFRAELALLLVPIIIQHLYRSVFRSYTFLSTVRQLLVVGATTGVISITLTTAVDSYFWDRFNSPLWPEFSSVWFNIVEGKSVEWGVSPYRTYLVSSLPKLLLTAYPLAMITLMAPVRRSKIRSAVFPYLTFVLLISCLAHKEWRFIIYVVPVFNVAAARALAWANNFGSGKGESQRRGFVSKLLSLPLRLLPFGCLAINIAVTVLLVLSSRRNYPGGEAMHVFHSLLPSGSQEYVHVHICNLAAQTGASLFTQTHSPPNLITHPNNDTSVVYSKTESLSPSQLTSGAPPYDFTHLIIENHPTLFLGALSRTERDKWEVIATLYGFERWIIANGSLHDGSRREKTRRMFAEGAKNLSTNPWNAETWAWLASLVIKMEETEKLWILKRTTGTA</sequence>
<reference evidence="1 2" key="1">
    <citation type="journal article" date="2021" name="Appl. Environ. Microbiol.">
        <title>Genetic linkage and physical mapping for an oyster mushroom Pleurotus cornucopiae and QTL analysis for the trait cap color.</title>
        <authorList>
            <person name="Zhang Y."/>
            <person name="Gao W."/>
            <person name="Sonnenberg A."/>
            <person name="Chen Q."/>
            <person name="Zhang J."/>
            <person name="Huang C."/>
        </authorList>
    </citation>
    <scope>NUCLEOTIDE SEQUENCE [LARGE SCALE GENOMIC DNA]</scope>
    <source>
        <strain evidence="1">CCMSSC00406</strain>
    </source>
</reference>
<name>A0ACB7IKI1_PLECO</name>
<dbReference type="Proteomes" id="UP000824881">
    <property type="component" value="Unassembled WGS sequence"/>
</dbReference>
<evidence type="ECO:0000313" key="2">
    <source>
        <dbReference type="Proteomes" id="UP000824881"/>
    </source>
</evidence>
<accession>A0ACB7IKI1</accession>
<dbReference type="EMBL" id="WQMT02000009">
    <property type="protein sequence ID" value="KAG9218722.1"/>
    <property type="molecule type" value="Genomic_DNA"/>
</dbReference>
<protein>
    <submittedName>
        <fullName evidence="1">Uncharacterized protein</fullName>
    </submittedName>
</protein>
<keyword evidence="2" id="KW-1185">Reference proteome</keyword>
<evidence type="ECO:0000313" key="1">
    <source>
        <dbReference type="EMBL" id="KAG9218722.1"/>
    </source>
</evidence>
<comment type="caution">
    <text evidence="1">The sequence shown here is derived from an EMBL/GenBank/DDBJ whole genome shotgun (WGS) entry which is preliminary data.</text>
</comment>
<gene>
    <name evidence="1" type="ORF">CCMSSC00406_0001164</name>
</gene>